<organism evidence="5 6">
    <name type="scientific">Polyporus arcularius HHB13444</name>
    <dbReference type="NCBI Taxonomy" id="1314778"/>
    <lineage>
        <taxon>Eukaryota</taxon>
        <taxon>Fungi</taxon>
        <taxon>Dikarya</taxon>
        <taxon>Basidiomycota</taxon>
        <taxon>Agaricomycotina</taxon>
        <taxon>Agaricomycetes</taxon>
        <taxon>Polyporales</taxon>
        <taxon>Polyporaceae</taxon>
        <taxon>Polyporus</taxon>
    </lineage>
</organism>
<keyword evidence="3" id="KW-0560">Oxidoreductase</keyword>
<dbReference type="SUPFAM" id="SSF51905">
    <property type="entry name" value="FAD/NAD(P)-binding domain"/>
    <property type="match status" value="1"/>
</dbReference>
<evidence type="ECO:0000313" key="6">
    <source>
        <dbReference type="Proteomes" id="UP000308197"/>
    </source>
</evidence>
<dbReference type="PANTHER" id="PTHR46720">
    <property type="entry name" value="HYDROXYLASE, PUTATIVE (AFU_ORTHOLOGUE AFUA_3G01460)-RELATED"/>
    <property type="match status" value="1"/>
</dbReference>
<protein>
    <submittedName>
        <fullName evidence="5">FAD/NAD(P)-binding domain-containing protein</fullName>
    </submittedName>
</protein>
<evidence type="ECO:0000256" key="3">
    <source>
        <dbReference type="ARBA" id="ARBA00023002"/>
    </source>
</evidence>
<dbReference type="GO" id="GO:0071949">
    <property type="term" value="F:FAD binding"/>
    <property type="evidence" value="ECO:0007669"/>
    <property type="project" value="InterPro"/>
</dbReference>
<dbReference type="InterPro" id="IPR036188">
    <property type="entry name" value="FAD/NAD-bd_sf"/>
</dbReference>
<dbReference type="PRINTS" id="PR00420">
    <property type="entry name" value="RNGMNOXGNASE"/>
</dbReference>
<dbReference type="Proteomes" id="UP000308197">
    <property type="component" value="Unassembled WGS sequence"/>
</dbReference>
<keyword evidence="6" id="KW-1185">Reference proteome</keyword>
<dbReference type="GO" id="GO:0016491">
    <property type="term" value="F:oxidoreductase activity"/>
    <property type="evidence" value="ECO:0007669"/>
    <property type="project" value="UniProtKB-KW"/>
</dbReference>
<dbReference type="SUPFAM" id="SSF54373">
    <property type="entry name" value="FAD-linked reductases, C-terminal domain"/>
    <property type="match status" value="1"/>
</dbReference>
<dbReference type="Gene3D" id="3.50.50.60">
    <property type="entry name" value="FAD/NAD(P)-binding domain"/>
    <property type="match status" value="1"/>
</dbReference>
<dbReference type="InParanoid" id="A0A5C3PJX5"/>
<evidence type="ECO:0000259" key="4">
    <source>
        <dbReference type="Pfam" id="PF01494"/>
    </source>
</evidence>
<dbReference type="Pfam" id="PF01494">
    <property type="entry name" value="FAD_binding_3"/>
    <property type="match status" value="2"/>
</dbReference>
<dbReference type="GO" id="GO:0044550">
    <property type="term" value="P:secondary metabolite biosynthetic process"/>
    <property type="evidence" value="ECO:0007669"/>
    <property type="project" value="TreeGrafter"/>
</dbReference>
<keyword evidence="1" id="KW-0285">Flavoprotein</keyword>
<dbReference type="InterPro" id="IPR051104">
    <property type="entry name" value="FAD_monoxygenase"/>
</dbReference>
<dbReference type="PANTHER" id="PTHR46720:SF3">
    <property type="entry name" value="FAD-BINDING DOMAIN-CONTAINING PROTEIN-RELATED"/>
    <property type="match status" value="1"/>
</dbReference>
<gene>
    <name evidence="5" type="ORF">K466DRAFT_63470</name>
</gene>
<dbReference type="InterPro" id="IPR002938">
    <property type="entry name" value="FAD-bd"/>
</dbReference>
<proteinExistence type="predicted"/>
<dbReference type="STRING" id="1314778.A0A5C3PJX5"/>
<dbReference type="AlphaFoldDB" id="A0A5C3PJX5"/>
<name>A0A5C3PJX5_9APHY</name>
<evidence type="ECO:0000313" key="5">
    <source>
        <dbReference type="EMBL" id="TFK88648.1"/>
    </source>
</evidence>
<feature type="domain" description="FAD-binding" evidence="4">
    <location>
        <begin position="303"/>
        <end position="374"/>
    </location>
</feature>
<accession>A0A5C3PJX5</accession>
<keyword evidence="2" id="KW-0274">FAD</keyword>
<evidence type="ECO:0000256" key="1">
    <source>
        <dbReference type="ARBA" id="ARBA00022630"/>
    </source>
</evidence>
<dbReference type="EMBL" id="ML211104">
    <property type="protein sequence ID" value="TFK88648.1"/>
    <property type="molecule type" value="Genomic_DNA"/>
</dbReference>
<feature type="domain" description="FAD-binding" evidence="4">
    <location>
        <begin position="10"/>
        <end position="175"/>
    </location>
</feature>
<evidence type="ECO:0000256" key="2">
    <source>
        <dbReference type="ARBA" id="ARBA00022827"/>
    </source>
</evidence>
<reference evidence="5 6" key="1">
    <citation type="journal article" date="2019" name="Nat. Ecol. Evol.">
        <title>Megaphylogeny resolves global patterns of mushroom evolution.</title>
        <authorList>
            <person name="Varga T."/>
            <person name="Krizsan K."/>
            <person name="Foldi C."/>
            <person name="Dima B."/>
            <person name="Sanchez-Garcia M."/>
            <person name="Sanchez-Ramirez S."/>
            <person name="Szollosi G.J."/>
            <person name="Szarkandi J.G."/>
            <person name="Papp V."/>
            <person name="Albert L."/>
            <person name="Andreopoulos W."/>
            <person name="Angelini C."/>
            <person name="Antonin V."/>
            <person name="Barry K.W."/>
            <person name="Bougher N.L."/>
            <person name="Buchanan P."/>
            <person name="Buyck B."/>
            <person name="Bense V."/>
            <person name="Catcheside P."/>
            <person name="Chovatia M."/>
            <person name="Cooper J."/>
            <person name="Damon W."/>
            <person name="Desjardin D."/>
            <person name="Finy P."/>
            <person name="Geml J."/>
            <person name="Haridas S."/>
            <person name="Hughes K."/>
            <person name="Justo A."/>
            <person name="Karasinski D."/>
            <person name="Kautmanova I."/>
            <person name="Kiss B."/>
            <person name="Kocsube S."/>
            <person name="Kotiranta H."/>
            <person name="LaButti K.M."/>
            <person name="Lechner B.E."/>
            <person name="Liimatainen K."/>
            <person name="Lipzen A."/>
            <person name="Lukacs Z."/>
            <person name="Mihaltcheva S."/>
            <person name="Morgado L.N."/>
            <person name="Niskanen T."/>
            <person name="Noordeloos M.E."/>
            <person name="Ohm R.A."/>
            <person name="Ortiz-Santana B."/>
            <person name="Ovrebo C."/>
            <person name="Racz N."/>
            <person name="Riley R."/>
            <person name="Savchenko A."/>
            <person name="Shiryaev A."/>
            <person name="Soop K."/>
            <person name="Spirin V."/>
            <person name="Szebenyi C."/>
            <person name="Tomsovsky M."/>
            <person name="Tulloss R.E."/>
            <person name="Uehling J."/>
            <person name="Grigoriev I.V."/>
            <person name="Vagvolgyi C."/>
            <person name="Papp T."/>
            <person name="Martin F.M."/>
            <person name="Miettinen O."/>
            <person name="Hibbett D.S."/>
            <person name="Nagy L.G."/>
        </authorList>
    </citation>
    <scope>NUCLEOTIDE SEQUENCE [LARGE SCALE GENOMIC DNA]</scope>
    <source>
        <strain evidence="5 6">HHB13444</strain>
    </source>
</reference>
<sequence length="434" mass="47273">MVHPSPKKDFQVAVVGGGVCGLACAIALHRAGVPVRLFEAAAKFGEIGAGLGVGPNAVRALDKMGLLDAILKKVNPAELKARSFSFYEGLSDNHEAFFTYPTLPEDKAIGIHRAVFLDALVDVLDSSIAYFNKRCTSITESPTKPQRLVIHFQDGTTHEADVVLGADGVKSSVRNFIVDGPDRRLAFSHTVAYRGLIPWSQLEAAGFKIDVSDHPVCITGPSKHFILFPIKDGAVINVVAFSARYDIPIGVGEVNEKAQWVEAVSKNVLFKEYEGWGPDVEALLKCMPDKPGKWSIHVVHPPLESYAKGRIALLGDAAHAMLPHMGAGAGQGIEDAYFLSRLLSHPETNTDNTEQAVLQVYSRIRQPRAQMVWEGSRYAGRVYDMHGPSEPTAEGIRKDLTDMYHPVWHHDMEADVERAVASLRDSGAFTGSSQ</sequence>